<gene>
    <name evidence="9" type="ORF">S40285_06070</name>
</gene>
<dbReference type="PANTHER" id="PTHR33048:SF163">
    <property type="entry name" value="INTEGRAL MEMBRANE PROTEIN (AFU_ORTHOLOGUE AFUA_8G05510)"/>
    <property type="match status" value="1"/>
</dbReference>
<evidence type="ECO:0000256" key="4">
    <source>
        <dbReference type="ARBA" id="ARBA00023136"/>
    </source>
</evidence>
<dbReference type="AlphaFoldDB" id="A0A084QJZ9"/>
<keyword evidence="3 7" id="KW-1133">Transmembrane helix</keyword>
<dbReference type="HOGENOM" id="CLU_028200_0_0_1"/>
<feature type="domain" description="Rhodopsin" evidence="8">
    <location>
        <begin position="175"/>
        <end position="319"/>
    </location>
</feature>
<keyword evidence="10" id="KW-1185">Reference proteome</keyword>
<feature type="non-terminal residue" evidence="9">
    <location>
        <position position="1"/>
    </location>
</feature>
<reference evidence="9 10" key="1">
    <citation type="journal article" date="2014" name="BMC Genomics">
        <title>Comparative genome sequencing reveals chemotype-specific gene clusters in the toxigenic black mold Stachybotrys.</title>
        <authorList>
            <person name="Semeiks J."/>
            <person name="Borek D."/>
            <person name="Otwinowski Z."/>
            <person name="Grishin N.V."/>
        </authorList>
    </citation>
    <scope>NUCLEOTIDE SEQUENCE [LARGE SCALE GENOMIC DNA]</scope>
    <source>
        <strain evidence="9 10">IBT 40285</strain>
    </source>
</reference>
<accession>A0A084QJZ9</accession>
<feature type="transmembrane region" description="Helical" evidence="7">
    <location>
        <begin position="219"/>
        <end position="244"/>
    </location>
</feature>
<dbReference type="Proteomes" id="UP000028524">
    <property type="component" value="Unassembled WGS sequence"/>
</dbReference>
<dbReference type="InParanoid" id="A0A084QJZ9"/>
<evidence type="ECO:0000313" key="10">
    <source>
        <dbReference type="Proteomes" id="UP000028524"/>
    </source>
</evidence>
<evidence type="ECO:0000256" key="1">
    <source>
        <dbReference type="ARBA" id="ARBA00004141"/>
    </source>
</evidence>
<evidence type="ECO:0000313" key="9">
    <source>
        <dbReference type="EMBL" id="KFA64284.1"/>
    </source>
</evidence>
<dbReference type="EMBL" id="KL660690">
    <property type="protein sequence ID" value="KFA64284.1"/>
    <property type="molecule type" value="Genomic_DNA"/>
</dbReference>
<evidence type="ECO:0000256" key="5">
    <source>
        <dbReference type="ARBA" id="ARBA00038359"/>
    </source>
</evidence>
<feature type="transmembrane region" description="Helical" evidence="7">
    <location>
        <begin position="51"/>
        <end position="72"/>
    </location>
</feature>
<dbReference type="PANTHER" id="PTHR33048">
    <property type="entry name" value="PTH11-LIKE INTEGRAL MEMBRANE PROTEIN (AFU_ORTHOLOGUE AFUA_5G11245)"/>
    <property type="match status" value="1"/>
</dbReference>
<keyword evidence="4 7" id="KW-0472">Membrane</keyword>
<dbReference type="InterPro" id="IPR052337">
    <property type="entry name" value="SAT4-like"/>
</dbReference>
<name>A0A084QJZ9_STAC4</name>
<evidence type="ECO:0000256" key="2">
    <source>
        <dbReference type="ARBA" id="ARBA00022692"/>
    </source>
</evidence>
<sequence>EEHEGVILPADLVDEVILSWIGLELSLGPHRLALLVVFFGRDKLLIDPGSIIGSVAVIMAIGLTAVALRLYVRATTEPPLAEDDYFILVALVSTAPSPSHIALLSSAGRWHCHLLPHQRALGWRQAPLDRHYRPVHATVPNDLCLRHRLHQLHLRHKGLHHALLPAHVRHQPRLVVFALAVLHWAEVTVTWLAGCRPVSYHWRQYTDPDAVGECIDAPVFYLANGCIGLVVDVAILLVPIPTVYKLKLALSQKIMVCGILLLGSFVCVASAVRIVMMYRLVNAAGFTWAMSNVFIWSCCEPFVGIICACLPTYAPLVRRGRGARRLRHAGGSGSDGHYSSSKSNGSRHEWSVRGAFDKKLGDDEMELTTNVLGGHQNHQNHARITSMGSETGAPKILIQRDFSWSASR</sequence>
<feature type="transmembrane region" description="Helical" evidence="7">
    <location>
        <begin position="256"/>
        <end position="281"/>
    </location>
</feature>
<dbReference type="STRING" id="1283841.A0A084QJZ9"/>
<dbReference type="InterPro" id="IPR049326">
    <property type="entry name" value="Rhodopsin_dom_fungi"/>
</dbReference>
<evidence type="ECO:0000256" key="3">
    <source>
        <dbReference type="ARBA" id="ARBA00022989"/>
    </source>
</evidence>
<feature type="transmembrane region" description="Helical" evidence="7">
    <location>
        <begin position="293"/>
        <end position="317"/>
    </location>
</feature>
<dbReference type="GO" id="GO:0016020">
    <property type="term" value="C:membrane"/>
    <property type="evidence" value="ECO:0007669"/>
    <property type="project" value="UniProtKB-SubCell"/>
</dbReference>
<evidence type="ECO:0000259" key="8">
    <source>
        <dbReference type="Pfam" id="PF20684"/>
    </source>
</evidence>
<comment type="similarity">
    <text evidence="5">Belongs to the SAT4 family.</text>
</comment>
<dbReference type="OMA" id="FYLANGC"/>
<evidence type="ECO:0000256" key="6">
    <source>
        <dbReference type="SAM" id="MobiDB-lite"/>
    </source>
</evidence>
<feature type="compositionally biased region" description="Low complexity" evidence="6">
    <location>
        <begin position="335"/>
        <end position="344"/>
    </location>
</feature>
<evidence type="ECO:0000256" key="7">
    <source>
        <dbReference type="SAM" id="Phobius"/>
    </source>
</evidence>
<proteinExistence type="inferred from homology"/>
<organism evidence="9 10">
    <name type="scientific">Stachybotrys chlorohalonatus (strain IBT 40285)</name>
    <dbReference type="NCBI Taxonomy" id="1283841"/>
    <lineage>
        <taxon>Eukaryota</taxon>
        <taxon>Fungi</taxon>
        <taxon>Dikarya</taxon>
        <taxon>Ascomycota</taxon>
        <taxon>Pezizomycotina</taxon>
        <taxon>Sordariomycetes</taxon>
        <taxon>Hypocreomycetidae</taxon>
        <taxon>Hypocreales</taxon>
        <taxon>Stachybotryaceae</taxon>
        <taxon>Stachybotrys</taxon>
    </lineage>
</organism>
<feature type="transmembrane region" description="Helical" evidence="7">
    <location>
        <begin position="174"/>
        <end position="193"/>
    </location>
</feature>
<dbReference type="OrthoDB" id="5329176at2759"/>
<protein>
    <recommendedName>
        <fullName evidence="8">Rhodopsin domain-containing protein</fullName>
    </recommendedName>
</protein>
<comment type="subcellular location">
    <subcellularLocation>
        <location evidence="1">Membrane</location>
        <topology evidence="1">Multi-pass membrane protein</topology>
    </subcellularLocation>
</comment>
<keyword evidence="2 7" id="KW-0812">Transmembrane</keyword>
<dbReference type="Pfam" id="PF20684">
    <property type="entry name" value="Fung_rhodopsin"/>
    <property type="match status" value="1"/>
</dbReference>
<feature type="region of interest" description="Disordered" evidence="6">
    <location>
        <begin position="327"/>
        <end position="350"/>
    </location>
</feature>